<dbReference type="PROSITE" id="PS50213">
    <property type="entry name" value="FAS1"/>
    <property type="match status" value="1"/>
</dbReference>
<dbReference type="InParanoid" id="T1HAL0"/>
<sequence length="851" mass="94952">MLSSFQDRAAVLLAAVTFSVLSCCPGSVTAITNSHDHLPASQLPLQQHFTQLQYSSITDQLSRGQLSPQEQSHILTDIQQHRFLVNVNEGLRQEQSKAQTSFQQDPIKSGQHSLQQHPKHPPLFPPQQTFHHHFPQDSFQVGNIASTFANIYHSDKKPILLQPTYPQEYKSQSPQLQSVHHLKKNPTQQSFPQSTFQQTPQTLHQPKQSFQSGFQQTPQTLHQPQQSFPQSTFQQNLQLPPPAAPHFDSTKNFVASGIENKTPKHQQYLTEVPQPKAPPQAFQSDAHTLAPPKYRTQSWVLETQPPTPYKTQKPYDAITFATESYKPATPTPRVVKYRPSPKIQEEKNREEEQSDVFNKQDRKKLYEQLVDSALHASTPRSVTTKVPRRSSTTTAAIPTSTSRQIPDERYIQQQLQKQIQEQFHNKDNPFNTLKITLPVELSSEQIANLPNLALGDSLAQVPDLPSQLTSLAELPQSIFMANGQKVKLGASSDGWRTGRSWKHTKFSTKESNICNIGRQPDGSVKVQGVRGNENVQTDSKESDVEAIIERLKKGEIRLPPSTKLSTAGLATPQESQASPNYVKQEKNKTSVKPILGAKRRQSTTKSPIFIPSTPQANTHAGPVYLAEDYNSKWPTTTALPTRNRPEYTLPKRKDIPSFLPTVTSSQNTANKVAISQAAQPASQHSLSNYNYSPTPTSSYSPQTASTPTTSENHVTTPLTPSQSSPSVAALTNTLRANGLFAMAKFLRQSGLDSVLNGTDAYTLFVPTDKAFRALLVQLGGPDRAELKFKENPRLLSGVGIKVDIYLPFINQRWRLHKEGYSRLAERMACVRLACQSCLTSRAKRIKISTYS</sequence>
<accession>T1HAL0</accession>
<name>T1HAL0_RHOPR</name>
<keyword evidence="4" id="KW-1185">Reference proteome</keyword>
<feature type="compositionally biased region" description="Polar residues" evidence="1">
    <location>
        <begin position="203"/>
        <end position="214"/>
    </location>
</feature>
<evidence type="ECO:0000313" key="3">
    <source>
        <dbReference type="EnsemblMetazoa" id="RPRC001065-PA"/>
    </source>
</evidence>
<reference evidence="3" key="1">
    <citation type="submission" date="2015-05" db="UniProtKB">
        <authorList>
            <consortium name="EnsemblMetazoa"/>
        </authorList>
    </citation>
    <scope>IDENTIFICATION</scope>
</reference>
<feature type="compositionally biased region" description="Low complexity" evidence="1">
    <location>
        <begin position="186"/>
        <end position="202"/>
    </location>
</feature>
<dbReference type="HOGENOM" id="CLU_335346_0_0_1"/>
<feature type="compositionally biased region" description="Low complexity" evidence="1">
    <location>
        <begin position="390"/>
        <end position="402"/>
    </location>
</feature>
<dbReference type="eggNOG" id="KOG1437">
    <property type="taxonomic scope" value="Eukaryota"/>
</dbReference>
<dbReference type="SUPFAM" id="SSF82153">
    <property type="entry name" value="FAS1 domain"/>
    <property type="match status" value="1"/>
</dbReference>
<feature type="region of interest" description="Disordered" evidence="1">
    <location>
        <begin position="329"/>
        <end position="358"/>
    </location>
</feature>
<feature type="region of interest" description="Disordered" evidence="1">
    <location>
        <begin position="94"/>
        <end position="134"/>
    </location>
</feature>
<organism evidence="3 4">
    <name type="scientific">Rhodnius prolixus</name>
    <name type="common">Triatomid bug</name>
    <dbReference type="NCBI Taxonomy" id="13249"/>
    <lineage>
        <taxon>Eukaryota</taxon>
        <taxon>Metazoa</taxon>
        <taxon>Ecdysozoa</taxon>
        <taxon>Arthropoda</taxon>
        <taxon>Hexapoda</taxon>
        <taxon>Insecta</taxon>
        <taxon>Pterygota</taxon>
        <taxon>Neoptera</taxon>
        <taxon>Paraneoptera</taxon>
        <taxon>Hemiptera</taxon>
        <taxon>Heteroptera</taxon>
        <taxon>Panheteroptera</taxon>
        <taxon>Cimicomorpha</taxon>
        <taxon>Reduviidae</taxon>
        <taxon>Triatominae</taxon>
        <taxon>Rhodnius</taxon>
    </lineage>
</organism>
<feature type="compositionally biased region" description="Low complexity" evidence="1">
    <location>
        <begin position="215"/>
        <end position="235"/>
    </location>
</feature>
<dbReference type="InterPro" id="IPR000782">
    <property type="entry name" value="FAS1_domain"/>
</dbReference>
<evidence type="ECO:0000313" key="4">
    <source>
        <dbReference type="Proteomes" id="UP000015103"/>
    </source>
</evidence>
<evidence type="ECO:0000256" key="1">
    <source>
        <dbReference type="SAM" id="MobiDB-lite"/>
    </source>
</evidence>
<feature type="compositionally biased region" description="Polar residues" evidence="1">
    <location>
        <begin position="169"/>
        <end position="178"/>
    </location>
</feature>
<protein>
    <submittedName>
        <fullName evidence="3">FAS1 domain-containing protein</fullName>
    </submittedName>
</protein>
<dbReference type="OMA" id="PRILDEQ"/>
<evidence type="ECO:0000256" key="2">
    <source>
        <dbReference type="SAM" id="SignalP"/>
    </source>
</evidence>
<keyword evidence="2" id="KW-0732">Signal</keyword>
<feature type="region of interest" description="Disordered" evidence="1">
    <location>
        <begin position="378"/>
        <end position="404"/>
    </location>
</feature>
<feature type="region of interest" description="Disordered" evidence="1">
    <location>
        <begin position="674"/>
        <end position="726"/>
    </location>
</feature>
<dbReference type="Gene3D" id="2.30.180.10">
    <property type="entry name" value="FAS1 domain"/>
    <property type="match status" value="1"/>
</dbReference>
<dbReference type="EnsemblMetazoa" id="RPRC001065-RA">
    <property type="protein sequence ID" value="RPRC001065-PA"/>
    <property type="gene ID" value="RPRC001065"/>
</dbReference>
<dbReference type="AlphaFoldDB" id="T1HAL0"/>
<feature type="compositionally biased region" description="Polar residues" evidence="1">
    <location>
        <begin position="572"/>
        <end position="581"/>
    </location>
</feature>
<dbReference type="InterPro" id="IPR036378">
    <property type="entry name" value="FAS1_dom_sf"/>
</dbReference>
<feature type="compositionally biased region" description="Polar residues" evidence="1">
    <location>
        <begin position="676"/>
        <end position="691"/>
    </location>
</feature>
<proteinExistence type="predicted"/>
<feature type="region of interest" description="Disordered" evidence="1">
    <location>
        <begin position="168"/>
        <end position="250"/>
    </location>
</feature>
<dbReference type="EMBL" id="ACPB03020770">
    <property type="status" value="NOT_ANNOTATED_CDS"/>
    <property type="molecule type" value="Genomic_DNA"/>
</dbReference>
<feature type="region of interest" description="Disordered" evidence="1">
    <location>
        <begin position="560"/>
        <end position="589"/>
    </location>
</feature>
<dbReference type="VEuPathDB" id="VectorBase:RPRC001065"/>
<feature type="compositionally biased region" description="Low complexity" evidence="1">
    <location>
        <begin position="692"/>
        <end position="726"/>
    </location>
</feature>
<feature type="compositionally biased region" description="Polar residues" evidence="1">
    <location>
        <begin position="96"/>
        <end position="116"/>
    </location>
</feature>
<dbReference type="STRING" id="13249.T1HAL0"/>
<feature type="chain" id="PRO_5043870346" evidence="2">
    <location>
        <begin position="31"/>
        <end position="851"/>
    </location>
</feature>
<dbReference type="Pfam" id="PF02469">
    <property type="entry name" value="Fasciclin"/>
    <property type="match status" value="1"/>
</dbReference>
<feature type="signal peptide" evidence="2">
    <location>
        <begin position="1"/>
        <end position="30"/>
    </location>
</feature>
<dbReference type="Proteomes" id="UP000015103">
    <property type="component" value="Unassembled WGS sequence"/>
</dbReference>